<evidence type="ECO:0000313" key="4">
    <source>
        <dbReference type="EMBL" id="PXV70528.1"/>
    </source>
</evidence>
<keyword evidence="2" id="KW-0732">Signal</keyword>
<gene>
    <name evidence="4" type="ORF">C8D93_102387</name>
</gene>
<evidence type="ECO:0000313" key="5">
    <source>
        <dbReference type="Proteomes" id="UP000248330"/>
    </source>
</evidence>
<name>A0A318EIT3_9GAMM</name>
<dbReference type="GO" id="GO:0004534">
    <property type="term" value="F:5'-3' RNA exonuclease activity"/>
    <property type="evidence" value="ECO:0007669"/>
    <property type="project" value="TreeGrafter"/>
</dbReference>
<dbReference type="InterPro" id="IPR004013">
    <property type="entry name" value="PHP_dom"/>
</dbReference>
<sequence length="395" mass="42288">MKRAISRMVVVCGTAVCLLACGDGTEPPAGPGSAPAPGLTDGEWLAGDLHVHSEHSDDSSLNPVARITALAQSAGMDYLALTDHDNHVDGDVAHHTWTDPDFLNSPLIMLYGAEWTTQRGHGNTFSARPYDHQTLYDLRDEADTRIGEHVRREGIHLSANHPATSDHFGFSYDIVRSIEVWQSAIWPNGTNEAALVIWDDMLKSGRDLTGRGGSDSHHGYPQPGETPSSNSYQAPANNVGTPTTWVFAADRSAQAVVDALDNGRVSVSANPAAPRVEFHADLDADGAPDLMMGDNAVASGEPVTFQVKLVGSAPALLPYTVRVVTDGYELMSLTIFPGQSGVQFTDTPPVGQRKYYRVEVTGPPTLYPQVPLSIAVGGNMVALSNPIYFNFGSSR</sequence>
<dbReference type="CDD" id="cd07432">
    <property type="entry name" value="PHP_HisPPase"/>
    <property type="match status" value="1"/>
</dbReference>
<dbReference type="Proteomes" id="UP000248330">
    <property type="component" value="Unassembled WGS sequence"/>
</dbReference>
<reference evidence="4 5" key="1">
    <citation type="submission" date="2018-04" db="EMBL/GenBank/DDBJ databases">
        <title>Genomic Encyclopedia of Type Strains, Phase IV (KMG-IV): sequencing the most valuable type-strain genomes for metagenomic binning, comparative biology and taxonomic classification.</title>
        <authorList>
            <person name="Goeker M."/>
        </authorList>
    </citation>
    <scope>NUCLEOTIDE SEQUENCE [LARGE SCALE GENOMIC DNA]</scope>
    <source>
        <strain evidence="4 5">DSM 104150</strain>
    </source>
</reference>
<comment type="caution">
    <text evidence="4">The sequence shown here is derived from an EMBL/GenBank/DDBJ whole genome shotgun (WGS) entry which is preliminary data.</text>
</comment>
<dbReference type="NCBIfam" id="NF038032">
    <property type="entry name" value="CehA_McbA_metalo"/>
    <property type="match status" value="1"/>
</dbReference>
<accession>A0A318EIT3</accession>
<dbReference type="Pfam" id="PF02811">
    <property type="entry name" value="PHP"/>
    <property type="match status" value="1"/>
</dbReference>
<dbReference type="PANTHER" id="PTHR42924">
    <property type="entry name" value="EXONUCLEASE"/>
    <property type="match status" value="1"/>
</dbReference>
<dbReference type="OrthoDB" id="9804333at2"/>
<evidence type="ECO:0000256" key="2">
    <source>
        <dbReference type="SAM" id="SignalP"/>
    </source>
</evidence>
<dbReference type="PANTHER" id="PTHR42924:SF3">
    <property type="entry name" value="POLYMERASE_HISTIDINOL PHOSPHATASE N-TERMINAL DOMAIN-CONTAINING PROTEIN"/>
    <property type="match status" value="1"/>
</dbReference>
<dbReference type="AlphaFoldDB" id="A0A318EIT3"/>
<dbReference type="RefSeq" id="WP_110264182.1">
    <property type="nucleotide sequence ID" value="NZ_CAWNXA010000002.1"/>
</dbReference>
<feature type="compositionally biased region" description="Basic and acidic residues" evidence="1">
    <location>
        <begin position="208"/>
        <end position="218"/>
    </location>
</feature>
<dbReference type="SUPFAM" id="SSF89550">
    <property type="entry name" value="PHP domain-like"/>
    <property type="match status" value="1"/>
</dbReference>
<dbReference type="InterPro" id="IPR003141">
    <property type="entry name" value="Pol/His_phosphatase_N"/>
</dbReference>
<feature type="signal peptide" evidence="2">
    <location>
        <begin position="1"/>
        <end position="22"/>
    </location>
</feature>
<organism evidence="4 5">
    <name type="scientific">Sinimarinibacterium flocculans</name>
    <dbReference type="NCBI Taxonomy" id="985250"/>
    <lineage>
        <taxon>Bacteria</taxon>
        <taxon>Pseudomonadati</taxon>
        <taxon>Pseudomonadota</taxon>
        <taxon>Gammaproteobacteria</taxon>
        <taxon>Nevskiales</taxon>
        <taxon>Nevskiaceae</taxon>
        <taxon>Sinimarinibacterium</taxon>
    </lineage>
</organism>
<protein>
    <recommendedName>
        <fullName evidence="3">Polymerase/histidinol phosphatase N-terminal domain-containing protein</fullName>
    </recommendedName>
</protein>
<evidence type="ECO:0000256" key="1">
    <source>
        <dbReference type="SAM" id="MobiDB-lite"/>
    </source>
</evidence>
<dbReference type="InterPro" id="IPR052018">
    <property type="entry name" value="PHP_domain"/>
</dbReference>
<proteinExistence type="predicted"/>
<feature type="chain" id="PRO_5016334061" description="Polymerase/histidinol phosphatase N-terminal domain-containing protein" evidence="2">
    <location>
        <begin position="23"/>
        <end position="395"/>
    </location>
</feature>
<dbReference type="EMBL" id="QICN01000002">
    <property type="protein sequence ID" value="PXV70528.1"/>
    <property type="molecule type" value="Genomic_DNA"/>
</dbReference>
<dbReference type="SMART" id="SM00481">
    <property type="entry name" value="POLIIIAc"/>
    <property type="match status" value="1"/>
</dbReference>
<feature type="domain" description="Polymerase/histidinol phosphatase N-terminal" evidence="3">
    <location>
        <begin position="47"/>
        <end position="119"/>
    </location>
</feature>
<evidence type="ECO:0000259" key="3">
    <source>
        <dbReference type="SMART" id="SM00481"/>
    </source>
</evidence>
<dbReference type="Gene3D" id="3.20.20.140">
    <property type="entry name" value="Metal-dependent hydrolases"/>
    <property type="match status" value="1"/>
</dbReference>
<dbReference type="InterPro" id="IPR016195">
    <property type="entry name" value="Pol/histidinol_Pase-like"/>
</dbReference>
<feature type="region of interest" description="Disordered" evidence="1">
    <location>
        <begin position="208"/>
        <end position="237"/>
    </location>
</feature>
<keyword evidence="5" id="KW-1185">Reference proteome</keyword>
<dbReference type="GO" id="GO:0035312">
    <property type="term" value="F:5'-3' DNA exonuclease activity"/>
    <property type="evidence" value="ECO:0007669"/>
    <property type="project" value="TreeGrafter"/>
</dbReference>
<feature type="compositionally biased region" description="Polar residues" evidence="1">
    <location>
        <begin position="225"/>
        <end position="237"/>
    </location>
</feature>